<proteinExistence type="predicted"/>
<accession>A0A848IH11</accession>
<organism evidence="2 3">
    <name type="scientific">Paraburkholderia polaris</name>
    <dbReference type="NCBI Taxonomy" id="2728848"/>
    <lineage>
        <taxon>Bacteria</taxon>
        <taxon>Pseudomonadati</taxon>
        <taxon>Pseudomonadota</taxon>
        <taxon>Betaproteobacteria</taxon>
        <taxon>Burkholderiales</taxon>
        <taxon>Burkholderiaceae</taxon>
        <taxon>Paraburkholderia</taxon>
    </lineage>
</organism>
<comment type="caution">
    <text evidence="2">The sequence shown here is derived from an EMBL/GenBank/DDBJ whole genome shotgun (WGS) entry which is preliminary data.</text>
</comment>
<dbReference type="EMBL" id="JABBGJ010000031">
    <property type="protein sequence ID" value="NMM01492.1"/>
    <property type="molecule type" value="Genomic_DNA"/>
</dbReference>
<dbReference type="Proteomes" id="UP000544134">
    <property type="component" value="Unassembled WGS sequence"/>
</dbReference>
<sequence>MSTFVERIFPPWKRIPRLLKYPIALFAAFCTLRLSNLLLNHGYGIGLAVEFLAIYLLFWGVGFISLLVGIRRFNRRLIWGKEKPTLRRWYWRHYWLGTFDDRKDD</sequence>
<evidence type="ECO:0000313" key="3">
    <source>
        <dbReference type="Proteomes" id="UP000544134"/>
    </source>
</evidence>
<name>A0A848IH11_9BURK</name>
<evidence type="ECO:0000313" key="2">
    <source>
        <dbReference type="EMBL" id="NMM01492.1"/>
    </source>
</evidence>
<keyword evidence="3" id="KW-1185">Reference proteome</keyword>
<feature type="transmembrane region" description="Helical" evidence="1">
    <location>
        <begin position="21"/>
        <end position="39"/>
    </location>
</feature>
<evidence type="ECO:0000256" key="1">
    <source>
        <dbReference type="SAM" id="Phobius"/>
    </source>
</evidence>
<keyword evidence="1" id="KW-1133">Transmembrane helix</keyword>
<dbReference type="AlphaFoldDB" id="A0A848IH11"/>
<keyword evidence="1" id="KW-0472">Membrane</keyword>
<gene>
    <name evidence="2" type="ORF">HHL24_26585</name>
</gene>
<reference evidence="2 3" key="1">
    <citation type="submission" date="2020-04" db="EMBL/GenBank/DDBJ databases">
        <title>Paraburkholderia sp. RP-4-7 isolated from soil.</title>
        <authorList>
            <person name="Dahal R.H."/>
        </authorList>
    </citation>
    <scope>NUCLEOTIDE SEQUENCE [LARGE SCALE GENOMIC DNA]</scope>
    <source>
        <strain evidence="2 3">RP-4-7</strain>
    </source>
</reference>
<protein>
    <submittedName>
        <fullName evidence="2">Uncharacterized protein</fullName>
    </submittedName>
</protein>
<keyword evidence="1" id="KW-0812">Transmembrane</keyword>
<feature type="transmembrane region" description="Helical" evidence="1">
    <location>
        <begin position="45"/>
        <end position="68"/>
    </location>
</feature>